<evidence type="ECO:0000256" key="2">
    <source>
        <dbReference type="ARBA" id="ARBA00008376"/>
    </source>
</evidence>
<dbReference type="GO" id="GO:0051015">
    <property type="term" value="F:actin filament binding"/>
    <property type="evidence" value="ECO:0007669"/>
    <property type="project" value="InterPro"/>
</dbReference>
<dbReference type="EMBL" id="UZAI01017931">
    <property type="protein sequence ID" value="VDP31241.1"/>
    <property type="molecule type" value="Genomic_DNA"/>
</dbReference>
<organism evidence="4 5">
    <name type="scientific">Schistosoma margrebowiei</name>
    <dbReference type="NCBI Taxonomy" id="48269"/>
    <lineage>
        <taxon>Eukaryota</taxon>
        <taxon>Metazoa</taxon>
        <taxon>Spiralia</taxon>
        <taxon>Lophotrochozoa</taxon>
        <taxon>Platyhelminthes</taxon>
        <taxon>Trematoda</taxon>
        <taxon>Digenea</taxon>
        <taxon>Strigeidida</taxon>
        <taxon>Schistosomatoidea</taxon>
        <taxon>Schistosomatidae</taxon>
        <taxon>Schistosoma</taxon>
    </lineage>
</organism>
<dbReference type="STRING" id="48269.A0A183MTF3"/>
<protein>
    <submittedName>
        <fullName evidence="4">Uncharacterized protein</fullName>
    </submittedName>
</protein>
<dbReference type="Gene3D" id="1.20.120.230">
    <property type="entry name" value="Alpha-catenin/vinculin-like"/>
    <property type="match status" value="1"/>
</dbReference>
<sequence>MLRDSAKTENSIAAISTTGVVESTTRIARRANRVLQLITREADNSEDPLYVDRMNDAVKALRSSKCYIIHMVFLFVYVMYFEKGFYNFKLG</sequence>
<dbReference type="InterPro" id="IPR006077">
    <property type="entry name" value="Vinculin/catenin"/>
</dbReference>
<reference evidence="4 5" key="1">
    <citation type="submission" date="2018-11" db="EMBL/GenBank/DDBJ databases">
        <authorList>
            <consortium name="Pathogen Informatics"/>
        </authorList>
    </citation>
    <scope>NUCLEOTIDE SEQUENCE [LARGE SCALE GENOMIC DNA]</scope>
    <source>
        <strain evidence="4 5">Zambia</strain>
    </source>
</reference>
<keyword evidence="3" id="KW-0963">Cytoplasm</keyword>
<evidence type="ECO:0000313" key="4">
    <source>
        <dbReference type="EMBL" id="VDP31241.1"/>
    </source>
</evidence>
<evidence type="ECO:0000256" key="3">
    <source>
        <dbReference type="ARBA" id="ARBA00022490"/>
    </source>
</evidence>
<accession>A0A183MTF3</accession>
<proteinExistence type="inferred from homology"/>
<gene>
    <name evidence="4" type="ORF">SMRZ_LOCUS19328</name>
</gene>
<dbReference type="Proteomes" id="UP000277204">
    <property type="component" value="Unassembled WGS sequence"/>
</dbReference>
<dbReference type="GO" id="GO:0005737">
    <property type="term" value="C:cytoplasm"/>
    <property type="evidence" value="ECO:0007669"/>
    <property type="project" value="UniProtKB-SubCell"/>
</dbReference>
<comment type="similarity">
    <text evidence="2">Belongs to the vinculin/alpha-catenin family.</text>
</comment>
<dbReference type="AlphaFoldDB" id="A0A183MTF3"/>
<keyword evidence="5" id="KW-1185">Reference proteome</keyword>
<evidence type="ECO:0000256" key="1">
    <source>
        <dbReference type="ARBA" id="ARBA00004496"/>
    </source>
</evidence>
<evidence type="ECO:0000313" key="5">
    <source>
        <dbReference type="Proteomes" id="UP000277204"/>
    </source>
</evidence>
<comment type="subcellular location">
    <subcellularLocation>
        <location evidence="1">Cytoplasm</location>
    </subcellularLocation>
</comment>
<dbReference type="InterPro" id="IPR036723">
    <property type="entry name" value="Alpha-catenin/vinculin-like_sf"/>
</dbReference>
<name>A0A183MTF3_9TREM</name>
<dbReference type="SUPFAM" id="SSF47220">
    <property type="entry name" value="alpha-catenin/vinculin-like"/>
    <property type="match status" value="1"/>
</dbReference>
<dbReference type="Pfam" id="PF01044">
    <property type="entry name" value="Vinculin"/>
    <property type="match status" value="1"/>
</dbReference>
<dbReference type="GO" id="GO:0007155">
    <property type="term" value="P:cell adhesion"/>
    <property type="evidence" value="ECO:0007669"/>
    <property type="project" value="InterPro"/>
</dbReference>